<evidence type="ECO:0000313" key="3">
    <source>
        <dbReference type="EMBL" id="EDY19491.1"/>
    </source>
</evidence>
<dbReference type="InParanoid" id="B4D2Q1"/>
<evidence type="ECO:0000256" key="2">
    <source>
        <dbReference type="ARBA" id="ARBA00022801"/>
    </source>
</evidence>
<dbReference type="Proteomes" id="UP000005824">
    <property type="component" value="Unassembled WGS sequence"/>
</dbReference>
<comment type="similarity">
    <text evidence="1">Belongs to the metallo-dependent hydrolases superfamily. NagA family.</text>
</comment>
<dbReference type="PANTHER" id="PTHR11113">
    <property type="entry name" value="N-ACETYLGLUCOSAMINE-6-PHOSPHATE DEACETYLASE"/>
    <property type="match status" value="1"/>
</dbReference>
<evidence type="ECO:0000256" key="1">
    <source>
        <dbReference type="ARBA" id="ARBA00010716"/>
    </source>
</evidence>
<protein>
    <submittedName>
        <fullName evidence="3">N-acetylglucosamine-6-phosphate deacetylase</fullName>
        <ecNumber evidence="3">3.5.1.25</ecNumber>
    </submittedName>
</protein>
<dbReference type="GO" id="GO:0008448">
    <property type="term" value="F:N-acetylglucosamine-6-phosphate deacetylase activity"/>
    <property type="evidence" value="ECO:0007669"/>
    <property type="project" value="UniProtKB-EC"/>
</dbReference>
<reference evidence="3 4" key="1">
    <citation type="journal article" date="2011" name="J. Bacteriol.">
        <title>Genome sequence of Chthoniobacter flavus Ellin428, an aerobic heterotrophic soil bacterium.</title>
        <authorList>
            <person name="Kant R."/>
            <person name="van Passel M.W."/>
            <person name="Palva A."/>
            <person name="Lucas S."/>
            <person name="Lapidus A."/>
            <person name="Glavina Del Rio T."/>
            <person name="Dalin E."/>
            <person name="Tice H."/>
            <person name="Bruce D."/>
            <person name="Goodwin L."/>
            <person name="Pitluck S."/>
            <person name="Larimer F.W."/>
            <person name="Land M.L."/>
            <person name="Hauser L."/>
            <person name="Sangwan P."/>
            <person name="de Vos W.M."/>
            <person name="Janssen P.H."/>
            <person name="Smidt H."/>
        </authorList>
    </citation>
    <scope>NUCLEOTIDE SEQUENCE [LARGE SCALE GENOMIC DNA]</scope>
    <source>
        <strain evidence="3 4">Ellin428</strain>
    </source>
</reference>
<dbReference type="EMBL" id="ABVL01000008">
    <property type="protein sequence ID" value="EDY19491.1"/>
    <property type="molecule type" value="Genomic_DNA"/>
</dbReference>
<keyword evidence="4" id="KW-1185">Reference proteome</keyword>
<dbReference type="SUPFAM" id="SSF51556">
    <property type="entry name" value="Metallo-dependent hydrolases"/>
    <property type="match status" value="1"/>
</dbReference>
<comment type="caution">
    <text evidence="3">The sequence shown here is derived from an EMBL/GenBank/DDBJ whole genome shotgun (WGS) entry which is preliminary data.</text>
</comment>
<dbReference type="STRING" id="497964.CfE428DRAFT_3176"/>
<name>B4D2Q1_9BACT</name>
<dbReference type="Gene3D" id="3.20.20.140">
    <property type="entry name" value="Metal-dependent hydrolases"/>
    <property type="match status" value="1"/>
</dbReference>
<accession>B4D2Q1</accession>
<dbReference type="PANTHER" id="PTHR11113:SF14">
    <property type="entry name" value="N-ACETYLGLUCOSAMINE-6-PHOSPHATE DEACETYLASE"/>
    <property type="match status" value="1"/>
</dbReference>
<dbReference type="GO" id="GO:0006046">
    <property type="term" value="P:N-acetylglucosamine catabolic process"/>
    <property type="evidence" value="ECO:0007669"/>
    <property type="project" value="TreeGrafter"/>
</dbReference>
<sequence>MPLAPSLFDLQINGYAGVDFQNPDLSQADLRRGVDALRAGQTHRILLTLITDEMDALARKFAQIEKYRAADPVLAETVCGYHLEGPFLSPEEGYRGAHPGECMRAPDRAAFQRLQEAAGGNIRLLTVAPEWPGSPEFIAALVAQKVVLSLGHTNASEAQIDEAIRAGATMITHLGNGTPVTLPRHNNVIQRLLARDELTACLIPDGAHLPPFTVRNFFRAKPPGKVLFTTDAMAAAGAAPGRYRIGRLEVESRDGFVRAPGSANLAGSCLAPAQGVANAAKWIGIPEAEARALFSTGVAAHFGISLPEIEIPGK</sequence>
<keyword evidence="2 3" id="KW-0378">Hydrolase</keyword>
<dbReference type="AlphaFoldDB" id="B4D2Q1"/>
<evidence type="ECO:0000313" key="4">
    <source>
        <dbReference type="Proteomes" id="UP000005824"/>
    </source>
</evidence>
<proteinExistence type="inferred from homology"/>
<gene>
    <name evidence="3" type="ORF">CfE428DRAFT_3176</name>
</gene>
<dbReference type="InterPro" id="IPR032466">
    <property type="entry name" value="Metal_Hydrolase"/>
</dbReference>
<organism evidence="3 4">
    <name type="scientific">Chthoniobacter flavus Ellin428</name>
    <dbReference type="NCBI Taxonomy" id="497964"/>
    <lineage>
        <taxon>Bacteria</taxon>
        <taxon>Pseudomonadati</taxon>
        <taxon>Verrucomicrobiota</taxon>
        <taxon>Spartobacteria</taxon>
        <taxon>Chthoniobacterales</taxon>
        <taxon>Chthoniobacteraceae</taxon>
        <taxon>Chthoniobacter</taxon>
    </lineage>
</organism>
<dbReference type="EC" id="3.5.1.25" evidence="3"/>
<dbReference type="RefSeq" id="WP_006980501.1">
    <property type="nucleotide sequence ID" value="NZ_ABVL01000008.1"/>
</dbReference>
<dbReference type="eggNOG" id="COG1820">
    <property type="taxonomic scope" value="Bacteria"/>
</dbReference>